<dbReference type="Pfam" id="PF01694">
    <property type="entry name" value="Rhomboid"/>
    <property type="match status" value="1"/>
</dbReference>
<evidence type="ECO:0000256" key="3">
    <source>
        <dbReference type="ARBA" id="ARBA00022692"/>
    </source>
</evidence>
<dbReference type="PANTHER" id="PTHR43731:SF14">
    <property type="entry name" value="PRESENILIN-ASSOCIATED RHOMBOID-LIKE PROTEIN, MITOCHONDRIAL"/>
    <property type="match status" value="1"/>
</dbReference>
<dbReference type="AlphaFoldDB" id="A0A1V9G5D9"/>
<keyword evidence="4" id="KW-0378">Hydrolase</keyword>
<gene>
    <name evidence="9" type="ORF">A3860_14345</name>
</gene>
<dbReference type="EMBL" id="LVYD01000013">
    <property type="protein sequence ID" value="OQP65774.1"/>
    <property type="molecule type" value="Genomic_DNA"/>
</dbReference>
<evidence type="ECO:0000256" key="7">
    <source>
        <dbReference type="SAM" id="Phobius"/>
    </source>
</evidence>
<feature type="transmembrane region" description="Helical" evidence="7">
    <location>
        <begin position="163"/>
        <end position="182"/>
    </location>
</feature>
<comment type="subcellular location">
    <subcellularLocation>
        <location evidence="1">Membrane</location>
        <topology evidence="1">Multi-pass membrane protein</topology>
    </subcellularLocation>
</comment>
<evidence type="ECO:0000259" key="8">
    <source>
        <dbReference type="Pfam" id="PF01694"/>
    </source>
</evidence>
<accession>A0A1V9G5D9</accession>
<comment type="similarity">
    <text evidence="2">Belongs to the peptidase S54 family.</text>
</comment>
<evidence type="ECO:0000256" key="1">
    <source>
        <dbReference type="ARBA" id="ARBA00004141"/>
    </source>
</evidence>
<dbReference type="Gene3D" id="1.20.1540.10">
    <property type="entry name" value="Rhomboid-like"/>
    <property type="match status" value="1"/>
</dbReference>
<reference evidence="9 10" key="1">
    <citation type="submission" date="2016-03" db="EMBL/GenBank/DDBJ databases">
        <title>Niastella vici sp. nov., isolated from farmland soil.</title>
        <authorList>
            <person name="Chen L."/>
            <person name="Wang D."/>
            <person name="Yang S."/>
            <person name="Wang G."/>
        </authorList>
    </citation>
    <scope>NUCLEOTIDE SEQUENCE [LARGE SCALE GENOMIC DNA]</scope>
    <source>
        <strain evidence="9 10">DJ57</strain>
    </source>
</reference>
<dbReference type="Proteomes" id="UP000192796">
    <property type="component" value="Unassembled WGS sequence"/>
</dbReference>
<dbReference type="InterPro" id="IPR035952">
    <property type="entry name" value="Rhomboid-like_sf"/>
</dbReference>
<keyword evidence="10" id="KW-1185">Reference proteome</keyword>
<dbReference type="GO" id="GO:0004252">
    <property type="term" value="F:serine-type endopeptidase activity"/>
    <property type="evidence" value="ECO:0007669"/>
    <property type="project" value="InterPro"/>
</dbReference>
<keyword evidence="5 7" id="KW-1133">Transmembrane helix</keyword>
<dbReference type="STRING" id="1703345.A3860_14345"/>
<feature type="transmembrane region" description="Helical" evidence="7">
    <location>
        <begin position="53"/>
        <end position="75"/>
    </location>
</feature>
<proteinExistence type="inferred from homology"/>
<evidence type="ECO:0000256" key="4">
    <source>
        <dbReference type="ARBA" id="ARBA00022801"/>
    </source>
</evidence>
<evidence type="ECO:0000313" key="9">
    <source>
        <dbReference type="EMBL" id="OQP65774.1"/>
    </source>
</evidence>
<evidence type="ECO:0000313" key="10">
    <source>
        <dbReference type="Proteomes" id="UP000192796"/>
    </source>
</evidence>
<comment type="caution">
    <text evidence="9">The sequence shown here is derived from an EMBL/GenBank/DDBJ whole genome shotgun (WGS) entry which is preliminary data.</text>
</comment>
<dbReference type="SUPFAM" id="SSF144091">
    <property type="entry name" value="Rhomboid-like"/>
    <property type="match status" value="1"/>
</dbReference>
<feature type="transmembrane region" description="Helical" evidence="7">
    <location>
        <begin position="133"/>
        <end position="156"/>
    </location>
</feature>
<feature type="transmembrane region" description="Helical" evidence="7">
    <location>
        <begin position="87"/>
        <end position="113"/>
    </location>
</feature>
<name>A0A1V9G5D9_9BACT</name>
<evidence type="ECO:0000256" key="2">
    <source>
        <dbReference type="ARBA" id="ARBA00009045"/>
    </source>
</evidence>
<organism evidence="9 10">
    <name type="scientific">Niastella vici</name>
    <dbReference type="NCBI Taxonomy" id="1703345"/>
    <lineage>
        <taxon>Bacteria</taxon>
        <taxon>Pseudomonadati</taxon>
        <taxon>Bacteroidota</taxon>
        <taxon>Chitinophagia</taxon>
        <taxon>Chitinophagales</taxon>
        <taxon>Chitinophagaceae</taxon>
        <taxon>Niastella</taxon>
    </lineage>
</organism>
<protein>
    <recommendedName>
        <fullName evidence="8">Peptidase S54 rhomboid domain-containing protein</fullName>
    </recommendedName>
</protein>
<keyword evidence="3 7" id="KW-0812">Transmembrane</keyword>
<dbReference type="InterPro" id="IPR022764">
    <property type="entry name" value="Peptidase_S54_rhomboid_dom"/>
</dbReference>
<feature type="transmembrane region" description="Helical" evidence="7">
    <location>
        <begin position="12"/>
        <end position="33"/>
    </location>
</feature>
<dbReference type="OrthoDB" id="9807874at2"/>
<keyword evidence="6 7" id="KW-0472">Membrane</keyword>
<evidence type="ECO:0000256" key="5">
    <source>
        <dbReference type="ARBA" id="ARBA00022989"/>
    </source>
</evidence>
<dbReference type="PANTHER" id="PTHR43731">
    <property type="entry name" value="RHOMBOID PROTEASE"/>
    <property type="match status" value="1"/>
</dbReference>
<feature type="domain" description="Peptidase S54 rhomboid" evidence="8">
    <location>
        <begin position="47"/>
        <end position="216"/>
    </location>
</feature>
<sequence>MRGFQGIPPVIKNLVIANVLFFLAELTFGGQFIETLSLHYYDHPEFHFWQLASYMFMHAGWEHILFNMLALWMFGSTVEDVWGGKRFLIFYLICGIGAALFQVGTMAVELQILTSKVNAGSISQEEFLMRGRSIYNLTIVGASGAINGVMAAFAYLFPNAPMFLFFIPVPVKAKYIVIGYFLLDLFGGINPGSGDNVAHFAHVGGAIVGLILVITMNRTNRRTFY</sequence>
<evidence type="ECO:0000256" key="6">
    <source>
        <dbReference type="ARBA" id="ARBA00023136"/>
    </source>
</evidence>
<dbReference type="GO" id="GO:0016020">
    <property type="term" value="C:membrane"/>
    <property type="evidence" value="ECO:0007669"/>
    <property type="project" value="UniProtKB-SubCell"/>
</dbReference>
<dbReference type="InterPro" id="IPR050925">
    <property type="entry name" value="Rhomboid_protease_S54"/>
</dbReference>
<feature type="transmembrane region" description="Helical" evidence="7">
    <location>
        <begin position="197"/>
        <end position="216"/>
    </location>
</feature>